<dbReference type="SUPFAM" id="SSF81383">
    <property type="entry name" value="F-box domain"/>
    <property type="match status" value="1"/>
</dbReference>
<organism evidence="2 3">
    <name type="scientific">Botryobasidium botryosum (strain FD-172 SS1)</name>
    <dbReference type="NCBI Taxonomy" id="930990"/>
    <lineage>
        <taxon>Eukaryota</taxon>
        <taxon>Fungi</taxon>
        <taxon>Dikarya</taxon>
        <taxon>Basidiomycota</taxon>
        <taxon>Agaricomycotina</taxon>
        <taxon>Agaricomycetes</taxon>
        <taxon>Cantharellales</taxon>
        <taxon>Botryobasidiaceae</taxon>
        <taxon>Botryobasidium</taxon>
    </lineage>
</organism>
<dbReference type="EMBL" id="KL198017">
    <property type="protein sequence ID" value="KDQ20437.1"/>
    <property type="molecule type" value="Genomic_DNA"/>
</dbReference>
<dbReference type="InterPro" id="IPR001810">
    <property type="entry name" value="F-box_dom"/>
</dbReference>
<name>A0A067N8J5_BOTB1</name>
<dbReference type="Gene3D" id="1.20.1280.50">
    <property type="match status" value="1"/>
</dbReference>
<reference evidence="3" key="1">
    <citation type="journal article" date="2014" name="Proc. Natl. Acad. Sci. U.S.A.">
        <title>Extensive sampling of basidiomycete genomes demonstrates inadequacy of the white-rot/brown-rot paradigm for wood decay fungi.</title>
        <authorList>
            <person name="Riley R."/>
            <person name="Salamov A.A."/>
            <person name="Brown D.W."/>
            <person name="Nagy L.G."/>
            <person name="Floudas D."/>
            <person name="Held B.W."/>
            <person name="Levasseur A."/>
            <person name="Lombard V."/>
            <person name="Morin E."/>
            <person name="Otillar R."/>
            <person name="Lindquist E.A."/>
            <person name="Sun H."/>
            <person name="LaButti K.M."/>
            <person name="Schmutz J."/>
            <person name="Jabbour D."/>
            <person name="Luo H."/>
            <person name="Baker S.E."/>
            <person name="Pisabarro A.G."/>
            <person name="Walton J.D."/>
            <person name="Blanchette R.A."/>
            <person name="Henrissat B."/>
            <person name="Martin F."/>
            <person name="Cullen D."/>
            <person name="Hibbett D.S."/>
            <person name="Grigoriev I.V."/>
        </authorList>
    </citation>
    <scope>NUCLEOTIDE SEQUENCE [LARGE SCALE GENOMIC DNA]</scope>
    <source>
        <strain evidence="3">FD-172 SS1</strain>
    </source>
</reference>
<keyword evidence="3" id="KW-1185">Reference proteome</keyword>
<protein>
    <recommendedName>
        <fullName evidence="1">F-box domain-containing protein</fullName>
    </recommendedName>
</protein>
<dbReference type="PROSITE" id="PS50181">
    <property type="entry name" value="FBOX"/>
    <property type="match status" value="1"/>
</dbReference>
<dbReference type="HOGENOM" id="CLU_556738_0_0_1"/>
<dbReference type="Pfam" id="PF12937">
    <property type="entry name" value="F-box-like"/>
    <property type="match status" value="1"/>
</dbReference>
<evidence type="ECO:0000313" key="2">
    <source>
        <dbReference type="EMBL" id="KDQ20437.1"/>
    </source>
</evidence>
<feature type="domain" description="F-box" evidence="1">
    <location>
        <begin position="306"/>
        <end position="356"/>
    </location>
</feature>
<gene>
    <name evidence="2" type="ORF">BOTBODRAFT_26443</name>
</gene>
<dbReference type="OrthoDB" id="2871682at2759"/>
<dbReference type="AlphaFoldDB" id="A0A067N8J5"/>
<evidence type="ECO:0000259" key="1">
    <source>
        <dbReference type="PROSITE" id="PS50181"/>
    </source>
</evidence>
<proteinExistence type="predicted"/>
<dbReference type="InParanoid" id="A0A067N8J5"/>
<dbReference type="Proteomes" id="UP000027195">
    <property type="component" value="Unassembled WGS sequence"/>
</dbReference>
<dbReference type="CDD" id="cd09917">
    <property type="entry name" value="F-box_SF"/>
    <property type="match status" value="1"/>
</dbReference>
<evidence type="ECO:0000313" key="3">
    <source>
        <dbReference type="Proteomes" id="UP000027195"/>
    </source>
</evidence>
<sequence>MEELYDELCLASGVSGRGGPTYLLPSTYIDRVADDIVEEIHDLAARGYVTLTPELDSKTLGNIVKETLSIGAYSQDSPRDRIQERDWLPPAYRDWGWFKAVTILGYFEQPELDVPVTQRVGRGRGVAVQGIYGGFIGGYVLEVPNPDGDEDADAIDDPRPVDRRPYMWLMNNCSSYMFSWIDWDSLPSRHEAFPDDLLPMDYFGELYEIVMSRGEPRGKNCLLPCIDYGGMEQNRFRTQSFFFPFRNGSKHTARGIAAGLRGSDLLPSLMMDFRAWMFHRPDVWPHPPKEPVAFTRFDLAPSSTLPNTLESLPREIMLTIFQYLPPHSLITLSTTCKSLRHTLTKATVMDHILKEIIYKADHLSWILPLNCLPGEMERANAVGRQWLAWAAETTGGQAVTDFAEGSESRYPAVPHFSPRAVAQLPGSHVWDSWADTESTGWVDHVATRATVTGPMPAHAPSLQELIEGGRQDESPFLSPSFPYFAFVRACFGDDSLRNRRRLWGIAKQFERVWREYRTKGWERDIFL</sequence>
<accession>A0A067N8J5</accession>
<dbReference type="InterPro" id="IPR036047">
    <property type="entry name" value="F-box-like_dom_sf"/>
</dbReference>
<dbReference type="SMART" id="SM00256">
    <property type="entry name" value="FBOX"/>
    <property type="match status" value="1"/>
</dbReference>